<accession>A0ABT6DFK7</accession>
<dbReference type="EMBL" id="JANRMI010000001">
    <property type="protein sequence ID" value="MDG0815616.1"/>
    <property type="molecule type" value="Genomic_DNA"/>
</dbReference>
<dbReference type="RefSeq" id="WP_277577090.1">
    <property type="nucleotide sequence ID" value="NZ_JANRMI010000001.1"/>
</dbReference>
<dbReference type="Proteomes" id="UP001152321">
    <property type="component" value="Unassembled WGS sequence"/>
</dbReference>
<organism evidence="1 2">
    <name type="scientific">Bdellovibrio svalbardensis</name>
    <dbReference type="NCBI Taxonomy" id="2972972"/>
    <lineage>
        <taxon>Bacteria</taxon>
        <taxon>Pseudomonadati</taxon>
        <taxon>Bdellovibrionota</taxon>
        <taxon>Bdellovibrionia</taxon>
        <taxon>Bdellovibrionales</taxon>
        <taxon>Pseudobdellovibrionaceae</taxon>
        <taxon>Bdellovibrio</taxon>
    </lineage>
</organism>
<evidence type="ECO:0000313" key="2">
    <source>
        <dbReference type="Proteomes" id="UP001152321"/>
    </source>
</evidence>
<gene>
    <name evidence="1" type="ORF">NWE73_04515</name>
</gene>
<name>A0ABT6DFK7_9BACT</name>
<sequence length="71" mass="8163">MKNTKFLEAEEISLEEVNNEWVSVTMAGEKFVFDMDTLYDISFRFASFLAYLEQREEDGEAICADCAGKVH</sequence>
<reference evidence="1" key="1">
    <citation type="submission" date="2022-08" db="EMBL/GenBank/DDBJ databases">
        <title>Novel Bdellovibrio Species Isolated from Svalbard: Designation Bdellovibrio svalbardensis.</title>
        <authorList>
            <person name="Mitchell R.J."/>
            <person name="Choi S.Y."/>
        </authorList>
    </citation>
    <scope>NUCLEOTIDE SEQUENCE</scope>
    <source>
        <strain evidence="1">PAP01</strain>
    </source>
</reference>
<evidence type="ECO:0000313" key="1">
    <source>
        <dbReference type="EMBL" id="MDG0815616.1"/>
    </source>
</evidence>
<protein>
    <submittedName>
        <fullName evidence="1">Uncharacterized protein</fullName>
    </submittedName>
</protein>
<comment type="caution">
    <text evidence="1">The sequence shown here is derived from an EMBL/GenBank/DDBJ whole genome shotgun (WGS) entry which is preliminary data.</text>
</comment>
<proteinExistence type="predicted"/>
<keyword evidence="2" id="KW-1185">Reference proteome</keyword>